<feature type="transmembrane region" description="Helical" evidence="1">
    <location>
        <begin position="67"/>
        <end position="86"/>
    </location>
</feature>
<sequence>MTTENSAEDNNKFFCGCVWEPKNLGCCKEESFIIIEILYSCANIAVVLGLSMPETVFSDQRLYDQPLLPFINGFGALHFCIVILNIQHLCFTKSTQSIVFGNLLGLKFFIYNQRQAY</sequence>
<accession>A0A8J8T1G7</accession>
<organism evidence="2 3">
    <name type="scientific">Halteria grandinella</name>
    <dbReference type="NCBI Taxonomy" id="5974"/>
    <lineage>
        <taxon>Eukaryota</taxon>
        <taxon>Sar</taxon>
        <taxon>Alveolata</taxon>
        <taxon>Ciliophora</taxon>
        <taxon>Intramacronucleata</taxon>
        <taxon>Spirotrichea</taxon>
        <taxon>Stichotrichia</taxon>
        <taxon>Sporadotrichida</taxon>
        <taxon>Halteriidae</taxon>
        <taxon>Halteria</taxon>
    </lineage>
</organism>
<gene>
    <name evidence="2" type="ORF">FGO68_gene13446</name>
</gene>
<comment type="caution">
    <text evidence="2">The sequence shown here is derived from an EMBL/GenBank/DDBJ whole genome shotgun (WGS) entry which is preliminary data.</text>
</comment>
<keyword evidence="1" id="KW-0812">Transmembrane</keyword>
<evidence type="ECO:0000313" key="3">
    <source>
        <dbReference type="Proteomes" id="UP000785679"/>
    </source>
</evidence>
<protein>
    <submittedName>
        <fullName evidence="2">Uncharacterized protein</fullName>
    </submittedName>
</protein>
<dbReference type="AlphaFoldDB" id="A0A8J8T1G7"/>
<dbReference type="Proteomes" id="UP000785679">
    <property type="component" value="Unassembled WGS sequence"/>
</dbReference>
<evidence type="ECO:0000313" key="2">
    <source>
        <dbReference type="EMBL" id="TNV78018.1"/>
    </source>
</evidence>
<keyword evidence="1" id="KW-0472">Membrane</keyword>
<keyword evidence="1" id="KW-1133">Transmembrane helix</keyword>
<evidence type="ECO:0000256" key="1">
    <source>
        <dbReference type="SAM" id="Phobius"/>
    </source>
</evidence>
<proteinExistence type="predicted"/>
<feature type="transmembrane region" description="Helical" evidence="1">
    <location>
        <begin position="32"/>
        <end position="52"/>
    </location>
</feature>
<dbReference type="EMBL" id="RRYP01011021">
    <property type="protein sequence ID" value="TNV78018.1"/>
    <property type="molecule type" value="Genomic_DNA"/>
</dbReference>
<name>A0A8J8T1G7_HALGN</name>
<keyword evidence="3" id="KW-1185">Reference proteome</keyword>
<reference evidence="2" key="1">
    <citation type="submission" date="2019-06" db="EMBL/GenBank/DDBJ databases">
        <authorList>
            <person name="Zheng W."/>
        </authorList>
    </citation>
    <scope>NUCLEOTIDE SEQUENCE</scope>
    <source>
        <strain evidence="2">QDHG01</strain>
    </source>
</reference>